<proteinExistence type="predicted"/>
<organism evidence="1 2">
    <name type="scientific">Paxillus rubicundulus Ve08.2h10</name>
    <dbReference type="NCBI Taxonomy" id="930991"/>
    <lineage>
        <taxon>Eukaryota</taxon>
        <taxon>Fungi</taxon>
        <taxon>Dikarya</taxon>
        <taxon>Basidiomycota</taxon>
        <taxon>Agaricomycotina</taxon>
        <taxon>Agaricomycetes</taxon>
        <taxon>Agaricomycetidae</taxon>
        <taxon>Boletales</taxon>
        <taxon>Paxilineae</taxon>
        <taxon>Paxillaceae</taxon>
        <taxon>Paxillus</taxon>
    </lineage>
</organism>
<dbReference type="EMBL" id="KN825446">
    <property type="protein sequence ID" value="KIK90962.1"/>
    <property type="molecule type" value="Genomic_DNA"/>
</dbReference>
<accession>A0A0D0D3E4</accession>
<dbReference type="Proteomes" id="UP000054538">
    <property type="component" value="Unassembled WGS sequence"/>
</dbReference>
<protein>
    <submittedName>
        <fullName evidence="1">Uncharacterized protein</fullName>
    </submittedName>
</protein>
<dbReference type="AlphaFoldDB" id="A0A0D0D3E4"/>
<keyword evidence="2" id="KW-1185">Reference proteome</keyword>
<evidence type="ECO:0000313" key="2">
    <source>
        <dbReference type="Proteomes" id="UP000054538"/>
    </source>
</evidence>
<dbReference type="InParanoid" id="A0A0D0D3E4"/>
<sequence>QEGLIMYDSTIVPLYAKLAVNGEAYLTCKLSYTIGSFPSNLCIVDYLHSMMGSACDALAVEYTAVAKYPD</sequence>
<gene>
    <name evidence="1" type="ORF">PAXRUDRAFT_150690</name>
</gene>
<reference evidence="2" key="2">
    <citation type="submission" date="2015-01" db="EMBL/GenBank/DDBJ databases">
        <title>Evolutionary Origins and Diversification of the Mycorrhizal Mutualists.</title>
        <authorList>
            <consortium name="DOE Joint Genome Institute"/>
            <consortium name="Mycorrhizal Genomics Consortium"/>
            <person name="Kohler A."/>
            <person name="Kuo A."/>
            <person name="Nagy L.G."/>
            <person name="Floudas D."/>
            <person name="Copeland A."/>
            <person name="Barry K.W."/>
            <person name="Cichocki N."/>
            <person name="Veneault-Fourrey C."/>
            <person name="LaButti K."/>
            <person name="Lindquist E.A."/>
            <person name="Lipzen A."/>
            <person name="Lundell T."/>
            <person name="Morin E."/>
            <person name="Murat C."/>
            <person name="Riley R."/>
            <person name="Ohm R."/>
            <person name="Sun H."/>
            <person name="Tunlid A."/>
            <person name="Henrissat B."/>
            <person name="Grigoriev I.V."/>
            <person name="Hibbett D.S."/>
            <person name="Martin F."/>
        </authorList>
    </citation>
    <scope>NUCLEOTIDE SEQUENCE [LARGE SCALE GENOMIC DNA]</scope>
    <source>
        <strain evidence="2">Ve08.2h10</strain>
    </source>
</reference>
<reference evidence="1 2" key="1">
    <citation type="submission" date="2014-04" db="EMBL/GenBank/DDBJ databases">
        <authorList>
            <consortium name="DOE Joint Genome Institute"/>
            <person name="Kuo A."/>
            <person name="Kohler A."/>
            <person name="Jargeat P."/>
            <person name="Nagy L.G."/>
            <person name="Floudas D."/>
            <person name="Copeland A."/>
            <person name="Barry K.W."/>
            <person name="Cichocki N."/>
            <person name="Veneault-Fourrey C."/>
            <person name="LaButti K."/>
            <person name="Lindquist E.A."/>
            <person name="Lipzen A."/>
            <person name="Lundell T."/>
            <person name="Morin E."/>
            <person name="Murat C."/>
            <person name="Sun H."/>
            <person name="Tunlid A."/>
            <person name="Henrissat B."/>
            <person name="Grigoriev I.V."/>
            <person name="Hibbett D.S."/>
            <person name="Martin F."/>
            <person name="Nordberg H.P."/>
            <person name="Cantor M.N."/>
            <person name="Hua S.X."/>
        </authorList>
    </citation>
    <scope>NUCLEOTIDE SEQUENCE [LARGE SCALE GENOMIC DNA]</scope>
    <source>
        <strain evidence="1 2">Ve08.2h10</strain>
    </source>
</reference>
<name>A0A0D0D3E4_9AGAM</name>
<dbReference type="HOGENOM" id="CLU_2764824_0_0_1"/>
<evidence type="ECO:0000313" key="1">
    <source>
        <dbReference type="EMBL" id="KIK90962.1"/>
    </source>
</evidence>
<feature type="non-terminal residue" evidence="1">
    <location>
        <position position="1"/>
    </location>
</feature>